<dbReference type="InterPro" id="IPR017871">
    <property type="entry name" value="ABC_transporter-like_CS"/>
</dbReference>
<keyword evidence="8" id="KW-1185">Reference proteome</keyword>
<dbReference type="InterPro" id="IPR027417">
    <property type="entry name" value="P-loop_NTPase"/>
</dbReference>
<evidence type="ECO:0000256" key="3">
    <source>
        <dbReference type="ARBA" id="ARBA00022741"/>
    </source>
</evidence>
<dbReference type="InterPro" id="IPR003439">
    <property type="entry name" value="ABC_transporter-like_ATP-bd"/>
</dbReference>
<accession>A0ABS9T5M2</accession>
<feature type="domain" description="ABC transporter" evidence="6">
    <location>
        <begin position="332"/>
        <end position="582"/>
    </location>
</feature>
<dbReference type="Pfam" id="PF00005">
    <property type="entry name" value="ABC_tran"/>
    <property type="match status" value="2"/>
</dbReference>
<evidence type="ECO:0000256" key="4">
    <source>
        <dbReference type="ARBA" id="ARBA00022840"/>
    </source>
</evidence>
<comment type="caution">
    <text evidence="7">The sequence shown here is derived from an EMBL/GenBank/DDBJ whole genome shotgun (WGS) entry which is preliminary data.</text>
</comment>
<name>A0ABS9T5M2_9ACTN</name>
<dbReference type="PROSITE" id="PS00211">
    <property type="entry name" value="ABC_TRANSPORTER_1"/>
    <property type="match status" value="2"/>
</dbReference>
<dbReference type="PANTHER" id="PTHR43776:SF7">
    <property type="entry name" value="D,D-DIPEPTIDE TRANSPORT ATP-BINDING PROTEIN DDPF-RELATED"/>
    <property type="match status" value="1"/>
</dbReference>
<reference evidence="7" key="1">
    <citation type="submission" date="2022-03" db="EMBL/GenBank/DDBJ databases">
        <authorList>
            <person name="Santos J.D.N."/>
            <person name="Kallscheuer N."/>
            <person name="Jogler C."/>
            <person name="Lage O.M."/>
        </authorList>
    </citation>
    <scope>NUCLEOTIDE SEQUENCE</scope>
    <source>
        <strain evidence="7">M600PL45_2</strain>
    </source>
</reference>
<dbReference type="PROSITE" id="PS50893">
    <property type="entry name" value="ABC_TRANSPORTER_2"/>
    <property type="match status" value="2"/>
</dbReference>
<dbReference type="GO" id="GO:0005524">
    <property type="term" value="F:ATP binding"/>
    <property type="evidence" value="ECO:0007669"/>
    <property type="project" value="UniProtKB-KW"/>
</dbReference>
<evidence type="ECO:0000313" key="7">
    <source>
        <dbReference type="EMBL" id="MCH6163811.1"/>
    </source>
</evidence>
<keyword evidence="3" id="KW-0547">Nucleotide-binding</keyword>
<dbReference type="PANTHER" id="PTHR43776">
    <property type="entry name" value="TRANSPORT ATP-BINDING PROTEIN"/>
    <property type="match status" value="1"/>
</dbReference>
<keyword evidence="4 7" id="KW-0067">ATP-binding</keyword>
<sequence length="595" mass="63890">MTVEIRTQQGLSTPVANLSYELAAGEILGVVGESGSGKSIGSLALCGLGPSQAQTTGSVQFRGEELLGRRAAVLQRVRGRDIGYIFQDPQAALNPLMTCGDQVAEILRAHKGTPRSRGRRRAVELFEAVGLSNPARRAGQYPHELSGGMRQRVMIAMAICCEPSVVVADEPTTALDVVVQAQVVELLRDVRDRTGAAMIFISHDLNLVGSLADRILVMHGGRVIEKGPTARIAEAPNHPYTKALLASTPELLGPRVERFAGVDERIFEAMRAEDSAGPEYAEAVAELLAADAVAPEAAAPLVPSEPRQAYDPAPLAPAPQPDGPNTGTRALLDVRDLSVRYGSTGRLGRKTTPVEAVAGVSLSVGRGRILGVVGESGSGKTTLARALVGLERPSTGTITFDGKQVFPPQGRRRYQPPRAIQMVFQDPYASLNPRMRVVDLVAEGLDVNGAVRTSSERTERVAELLTRVGIDPGLRQRYPHQFSGGQRQRIAIARALAVDPALLVCDEAVSSLDVSIRAHVLNVLEAERRRSGLPIVFIGHDLGVIRHLADYTVVMQRGRIVEQGATEDVIFRPEDPYTRQLVAASQYGFEQRKAG</sequence>
<comment type="similarity">
    <text evidence="1">Belongs to the ABC transporter superfamily.</text>
</comment>
<feature type="domain" description="ABC transporter" evidence="6">
    <location>
        <begin position="5"/>
        <end position="245"/>
    </location>
</feature>
<dbReference type="Pfam" id="PF08352">
    <property type="entry name" value="oligo_HPY"/>
    <property type="match status" value="1"/>
</dbReference>
<dbReference type="Proteomes" id="UP001166784">
    <property type="component" value="Unassembled WGS sequence"/>
</dbReference>
<organism evidence="7 8">
    <name type="scientific">Streptomyces marispadix</name>
    <dbReference type="NCBI Taxonomy" id="2922868"/>
    <lineage>
        <taxon>Bacteria</taxon>
        <taxon>Bacillati</taxon>
        <taxon>Actinomycetota</taxon>
        <taxon>Actinomycetes</taxon>
        <taxon>Kitasatosporales</taxon>
        <taxon>Streptomycetaceae</taxon>
        <taxon>Streptomyces</taxon>
    </lineage>
</organism>
<protein>
    <submittedName>
        <fullName evidence="7">ABC transporter ATP-binding protein</fullName>
    </submittedName>
</protein>
<dbReference type="NCBIfam" id="NF007739">
    <property type="entry name" value="PRK10419.1"/>
    <property type="match status" value="2"/>
</dbReference>
<evidence type="ECO:0000259" key="6">
    <source>
        <dbReference type="PROSITE" id="PS50893"/>
    </source>
</evidence>
<evidence type="ECO:0000256" key="1">
    <source>
        <dbReference type="ARBA" id="ARBA00005417"/>
    </source>
</evidence>
<proteinExistence type="inferred from homology"/>
<reference evidence="7" key="2">
    <citation type="journal article" date="2023" name="Int. J. Syst. Evol. Microbiol.">
        <title>Streptomyces marispadix sp. nov., isolated from marine beach sediment of the Northern Coast of Portugal.</title>
        <authorList>
            <person name="dos Santos J.D.N."/>
            <person name="Vitorino I.R."/>
            <person name="Kallscheuer N."/>
            <person name="Srivastava A."/>
            <person name="Krautwurst S."/>
            <person name="Marz M."/>
            <person name="Jogler C."/>
            <person name="Lobo Da Cunha A."/>
            <person name="Catita J."/>
            <person name="Goncalves H."/>
            <person name="Gonzalez I."/>
            <person name="Reyes F."/>
            <person name="Lage O.M."/>
        </authorList>
    </citation>
    <scope>NUCLEOTIDE SEQUENCE</scope>
    <source>
        <strain evidence="7">M600PL45_2</strain>
    </source>
</reference>
<dbReference type="EMBL" id="JAKWJU010000002">
    <property type="protein sequence ID" value="MCH6163811.1"/>
    <property type="molecule type" value="Genomic_DNA"/>
</dbReference>
<dbReference type="CDD" id="cd03257">
    <property type="entry name" value="ABC_NikE_OppD_transporters"/>
    <property type="match status" value="2"/>
</dbReference>
<dbReference type="InterPro" id="IPR013563">
    <property type="entry name" value="Oligopep_ABC_C"/>
</dbReference>
<keyword evidence="2" id="KW-0813">Transport</keyword>
<gene>
    <name evidence="7" type="ORF">MMA15_26445</name>
</gene>
<dbReference type="SMART" id="SM00382">
    <property type="entry name" value="AAA"/>
    <property type="match status" value="2"/>
</dbReference>
<evidence type="ECO:0000256" key="5">
    <source>
        <dbReference type="SAM" id="MobiDB-lite"/>
    </source>
</evidence>
<dbReference type="SUPFAM" id="SSF52540">
    <property type="entry name" value="P-loop containing nucleoside triphosphate hydrolases"/>
    <property type="match status" value="2"/>
</dbReference>
<dbReference type="Gene3D" id="3.40.50.300">
    <property type="entry name" value="P-loop containing nucleotide triphosphate hydrolases"/>
    <property type="match status" value="2"/>
</dbReference>
<dbReference type="NCBIfam" id="NF008453">
    <property type="entry name" value="PRK11308.1"/>
    <property type="match status" value="2"/>
</dbReference>
<evidence type="ECO:0000256" key="2">
    <source>
        <dbReference type="ARBA" id="ARBA00022448"/>
    </source>
</evidence>
<evidence type="ECO:0000313" key="8">
    <source>
        <dbReference type="Proteomes" id="UP001166784"/>
    </source>
</evidence>
<dbReference type="InterPro" id="IPR003593">
    <property type="entry name" value="AAA+_ATPase"/>
</dbReference>
<feature type="region of interest" description="Disordered" evidence="5">
    <location>
        <begin position="303"/>
        <end position="330"/>
    </location>
</feature>
<dbReference type="InterPro" id="IPR050319">
    <property type="entry name" value="ABC_transp_ATP-bind"/>
</dbReference>